<accession>A0A381U0Y2</accession>
<proteinExistence type="predicted"/>
<evidence type="ECO:0000256" key="1">
    <source>
        <dbReference type="SAM" id="MobiDB-lite"/>
    </source>
</evidence>
<evidence type="ECO:0000259" key="2">
    <source>
        <dbReference type="PROSITE" id="PS50076"/>
    </source>
</evidence>
<dbReference type="EMBL" id="UINC01005446">
    <property type="protein sequence ID" value="SVA21381.1"/>
    <property type="molecule type" value="Genomic_DNA"/>
</dbReference>
<dbReference type="AlphaFoldDB" id="A0A381U0Y2"/>
<feature type="region of interest" description="Disordered" evidence="1">
    <location>
        <begin position="36"/>
        <end position="56"/>
    </location>
</feature>
<organism evidence="3">
    <name type="scientific">marine metagenome</name>
    <dbReference type="NCBI Taxonomy" id="408172"/>
    <lineage>
        <taxon>unclassified sequences</taxon>
        <taxon>metagenomes</taxon>
        <taxon>ecological metagenomes</taxon>
    </lineage>
</organism>
<dbReference type="Pfam" id="PF05099">
    <property type="entry name" value="TerB"/>
    <property type="match status" value="1"/>
</dbReference>
<dbReference type="SUPFAM" id="SSF46565">
    <property type="entry name" value="Chaperone J-domain"/>
    <property type="match status" value="1"/>
</dbReference>
<reference evidence="3" key="1">
    <citation type="submission" date="2018-05" db="EMBL/GenBank/DDBJ databases">
        <authorList>
            <person name="Lanie J.A."/>
            <person name="Ng W.-L."/>
            <person name="Kazmierczak K.M."/>
            <person name="Andrzejewski T.M."/>
            <person name="Davidsen T.M."/>
            <person name="Wayne K.J."/>
            <person name="Tettelin H."/>
            <person name="Glass J.I."/>
            <person name="Rusch D."/>
            <person name="Podicherti R."/>
            <person name="Tsui H.-C.T."/>
            <person name="Winkler M.E."/>
        </authorList>
    </citation>
    <scope>NUCLEOTIDE SEQUENCE</scope>
</reference>
<dbReference type="CDD" id="cd06257">
    <property type="entry name" value="DnaJ"/>
    <property type="match status" value="1"/>
</dbReference>
<protein>
    <recommendedName>
        <fullName evidence="2">J domain-containing protein</fullName>
    </recommendedName>
</protein>
<dbReference type="PRINTS" id="PR00625">
    <property type="entry name" value="JDOMAIN"/>
</dbReference>
<dbReference type="InterPro" id="IPR050817">
    <property type="entry name" value="DjlA_DnaK_co-chaperone"/>
</dbReference>
<dbReference type="Pfam" id="PF00226">
    <property type="entry name" value="DnaJ"/>
    <property type="match status" value="1"/>
</dbReference>
<dbReference type="InterPro" id="IPR036869">
    <property type="entry name" value="J_dom_sf"/>
</dbReference>
<sequence length="250" mass="27995">MPVGKKILWSGLGWVLAGPIGALVGFSLASFSEQPPEGSPYRTHYGPRKSPKDYPHTRPGDFAVSLLVLLGQVMKADEKLLKSELVFVKQFLTKHFGQENARDLMILFKDILKQDYPLPSICRQIKKEMDHAARLELIHGLFGLAHADGELHSLEDNVIRKICNYIGVSPSDFESMKAMFVGQTAGAYTILEVDSSASDTEVKRAYRKMATKYHPDKVAHLGEEFGQLAEEKFKAVNDAYEKIKSERNLN</sequence>
<dbReference type="PANTHER" id="PTHR24074">
    <property type="entry name" value="CO-CHAPERONE PROTEIN DJLA"/>
    <property type="match status" value="1"/>
</dbReference>
<dbReference type="Gene3D" id="1.10.287.110">
    <property type="entry name" value="DnaJ domain"/>
    <property type="match status" value="1"/>
</dbReference>
<name>A0A381U0Y2_9ZZZZ</name>
<feature type="domain" description="J" evidence="2">
    <location>
        <begin position="186"/>
        <end position="248"/>
    </location>
</feature>
<dbReference type="InterPro" id="IPR001623">
    <property type="entry name" value="DnaJ_domain"/>
</dbReference>
<dbReference type="InterPro" id="IPR007791">
    <property type="entry name" value="DjlA_N"/>
</dbReference>
<dbReference type="Gene3D" id="1.10.3680.10">
    <property type="entry name" value="TerB-like"/>
    <property type="match status" value="1"/>
</dbReference>
<dbReference type="PROSITE" id="PS50076">
    <property type="entry name" value="DNAJ_2"/>
    <property type="match status" value="1"/>
</dbReference>
<evidence type="ECO:0000313" key="3">
    <source>
        <dbReference type="EMBL" id="SVA21381.1"/>
    </source>
</evidence>
<dbReference type="SUPFAM" id="SSF158682">
    <property type="entry name" value="TerB-like"/>
    <property type="match status" value="1"/>
</dbReference>
<dbReference type="InterPro" id="IPR029024">
    <property type="entry name" value="TerB-like"/>
</dbReference>
<gene>
    <name evidence="3" type="ORF">METZ01_LOCUS74235</name>
</gene>
<dbReference type="SMART" id="SM00271">
    <property type="entry name" value="DnaJ"/>
    <property type="match status" value="1"/>
</dbReference>